<dbReference type="InterPro" id="IPR045864">
    <property type="entry name" value="aa-tRNA-synth_II/BPL/LPL"/>
</dbReference>
<reference evidence="15 16" key="1">
    <citation type="journal article" date="2021" name="bioRxiv">
        <title>Unraveling nitrogen, sulfur and carbon metabolic pathways and microbial community transcriptional responses to substrate deprivation and toxicity stresses in a bioreactor mimicking anoxic brackish coastal sediment conditions.</title>
        <authorList>
            <person name="Martins P.D."/>
            <person name="Echeveste M.J."/>
            <person name="Arshad A."/>
            <person name="Kurth J."/>
            <person name="Ouboter H."/>
            <person name="Jetten M.S.M."/>
            <person name="Welte C.U."/>
        </authorList>
    </citation>
    <scope>NUCLEOTIDE SEQUENCE [LARGE SCALE GENOMIC DNA]</scope>
    <source>
        <strain evidence="15">MAG_38</strain>
    </source>
</reference>
<dbReference type="FunFam" id="2.40.30.130:FF:000001">
    <property type="entry name" value="Alanine--tRNA ligase"/>
    <property type="match status" value="1"/>
</dbReference>
<comment type="function">
    <text evidence="12">Catalyzes the attachment of alanine to tRNA(Ala) in a two-step reaction: alanine is first activated by ATP to form Ala-AMP and then transferred to the acceptor end of tRNA(Ala). Also edits incorrectly charged Ser-tRNA(Ala) and Gly-tRNA(Ala) via its editing domain.</text>
</comment>
<dbReference type="FunFam" id="3.30.54.20:FF:000001">
    <property type="entry name" value="Alanine--tRNA ligase"/>
    <property type="match status" value="1"/>
</dbReference>
<dbReference type="PANTHER" id="PTHR11777">
    <property type="entry name" value="ALANYL-TRNA SYNTHETASE"/>
    <property type="match status" value="1"/>
</dbReference>
<evidence type="ECO:0000313" key="15">
    <source>
        <dbReference type="EMBL" id="MBZ0159390.1"/>
    </source>
</evidence>
<keyword evidence="8 12" id="KW-0067">ATP-binding</keyword>
<keyword evidence="12" id="KW-0963">Cytoplasm</keyword>
<dbReference type="SUPFAM" id="SSF55186">
    <property type="entry name" value="ThrRS/AlaRS common domain"/>
    <property type="match status" value="1"/>
</dbReference>
<evidence type="ECO:0000256" key="11">
    <source>
        <dbReference type="ARBA" id="ARBA00023146"/>
    </source>
</evidence>
<dbReference type="NCBIfam" id="TIGR00344">
    <property type="entry name" value="alaS"/>
    <property type="match status" value="1"/>
</dbReference>
<dbReference type="InterPro" id="IPR009000">
    <property type="entry name" value="Transl_B-barrel_sf"/>
</dbReference>
<dbReference type="InterPro" id="IPR018165">
    <property type="entry name" value="Ala-tRNA-synth_IIc_core"/>
</dbReference>
<comment type="catalytic activity">
    <reaction evidence="12">
        <text>tRNA(Ala) + L-alanine + ATP = L-alanyl-tRNA(Ala) + AMP + diphosphate</text>
        <dbReference type="Rhea" id="RHEA:12540"/>
        <dbReference type="Rhea" id="RHEA-COMP:9657"/>
        <dbReference type="Rhea" id="RHEA-COMP:9923"/>
        <dbReference type="ChEBI" id="CHEBI:30616"/>
        <dbReference type="ChEBI" id="CHEBI:33019"/>
        <dbReference type="ChEBI" id="CHEBI:57972"/>
        <dbReference type="ChEBI" id="CHEBI:78442"/>
        <dbReference type="ChEBI" id="CHEBI:78497"/>
        <dbReference type="ChEBI" id="CHEBI:456215"/>
        <dbReference type="EC" id="6.1.1.7"/>
    </reaction>
</comment>
<keyword evidence="11 12" id="KW-0030">Aminoacyl-tRNA synthetase</keyword>
<dbReference type="Gene3D" id="3.30.980.10">
    <property type="entry name" value="Threonyl-trna Synthetase, Chain A, domain 2"/>
    <property type="match status" value="1"/>
</dbReference>
<dbReference type="SUPFAM" id="SSF101353">
    <property type="entry name" value="Putative anticodon-binding domain of alanyl-tRNA synthetase (AlaRS)"/>
    <property type="match status" value="1"/>
</dbReference>
<dbReference type="Proteomes" id="UP001197609">
    <property type="component" value="Unassembled WGS sequence"/>
</dbReference>
<evidence type="ECO:0000256" key="12">
    <source>
        <dbReference type="HAMAP-Rule" id="MF_00036"/>
    </source>
</evidence>
<dbReference type="InterPro" id="IPR012947">
    <property type="entry name" value="tRNA_SAD"/>
</dbReference>
<dbReference type="Pfam" id="PF01411">
    <property type="entry name" value="tRNA-synt_2c"/>
    <property type="match status" value="1"/>
</dbReference>
<comment type="similarity">
    <text evidence="2 12">Belongs to the class-II aminoacyl-tRNA synthetase family.</text>
</comment>
<dbReference type="Gene3D" id="3.10.310.40">
    <property type="match status" value="1"/>
</dbReference>
<dbReference type="Gene3D" id="6.10.250.550">
    <property type="match status" value="1"/>
</dbReference>
<accession>A0AAJ1EJ22</accession>
<keyword evidence="5 12" id="KW-0479">Metal-binding</keyword>
<dbReference type="GO" id="GO:0002161">
    <property type="term" value="F:aminoacyl-tRNA deacylase activity"/>
    <property type="evidence" value="ECO:0007669"/>
    <property type="project" value="TreeGrafter"/>
</dbReference>
<dbReference type="InterPro" id="IPR023033">
    <property type="entry name" value="Ala_tRNA_ligase_euk/bac"/>
</dbReference>
<dbReference type="GO" id="GO:0006419">
    <property type="term" value="P:alanyl-tRNA aminoacylation"/>
    <property type="evidence" value="ECO:0007669"/>
    <property type="project" value="UniProtKB-UniRule"/>
</dbReference>
<feature type="binding site" evidence="12">
    <location>
        <position position="571"/>
    </location>
    <ligand>
        <name>Zn(2+)</name>
        <dbReference type="ChEBI" id="CHEBI:29105"/>
    </ligand>
</feature>
<dbReference type="Pfam" id="PF07973">
    <property type="entry name" value="tRNA_SAD"/>
    <property type="match status" value="1"/>
</dbReference>
<dbReference type="PRINTS" id="PR00980">
    <property type="entry name" value="TRNASYNTHALA"/>
</dbReference>
<dbReference type="EC" id="6.1.1.7" evidence="12"/>
<sequence length="883" mass="97389">MTGGEIRERFLQFFERNDHTVVASSSLVPADDPTLLFTNAGMVPFKGVFLGTDPRPYRRAASVQKCLRVSGKHNDLENVGRTARHHTFFEMLGNFSFGDYFKEGAIEYGWAFLTREVELPADRLWATVYKDDDTAFDLWQRLAGLPPDRIVRLGEKDNFWSMGETGPCGPCSELIFDQGPMVGCGRPTCSIECGCDRYLELWNLVFMQYNRDASGTLTPLPKPSIDTGAGLERMAAVCQGVKSNFESDLIRPLIATVEELSQKRYGANENDDVSMRVIADHARAVAFALADGVLPSNEGRGYVLRRILRRALRHGRLLGLDEPFLAAATDKVIDLMTDAYPELPASRAHVARLAWIEEDRFGIVLREALPRLHDLIRTVKDQTAEEQAILSGPKLFELYDTYGVPRDLMDEIAAEQLVVCDWDGFQTELRRQREKSRAHLKAFADVQGVAEAFHDLAKGRRTAFLGYERLELQASVVAVLADGKQVERIGAGQEGEVVLDQTPFYAESGGQVGDTGYLRGEALLAEVLDTKRPLSGLIVHRVVVKRGELRTGQRLMASVDVSRRDTTVKNHTATHLVHAALRQILGDHVRQEGSLVAPDRLRFDFRHYGPMSPAEIAQVEETVNTRLWANLPVVVEEMRLDEALAKGALAFFGDKYGEEVRVVGIADFSIELCGGTHTKATGEIGLLKIAHETGVAAGIRRIEGLTGPGAFQYLKREGEVLRESADRLKSKPLDVPERVDRLFDSTRALEREVQQLRAKLGAEVAEELLKTATQICGVTVVAGLAERCDQRALRELADQLRTKIGSGVIVLATLSDGRVGWVAAVTPDLTSRLHAGKLVKEVAIITGGSGGGRADLAEAGGKNPDDLDRALRLVPELVKRCLQ</sequence>
<evidence type="ECO:0000256" key="13">
    <source>
        <dbReference type="SAM" id="Coils"/>
    </source>
</evidence>
<dbReference type="InterPro" id="IPR002318">
    <property type="entry name" value="Ala-tRNA-lgiase_IIc"/>
</dbReference>
<dbReference type="CDD" id="cd00673">
    <property type="entry name" value="AlaRS_core"/>
    <property type="match status" value="1"/>
</dbReference>
<dbReference type="HAMAP" id="MF_00036_B">
    <property type="entry name" value="Ala_tRNA_synth_B"/>
    <property type="match status" value="1"/>
</dbReference>
<keyword evidence="3 12" id="KW-0820">tRNA-binding</keyword>
<dbReference type="GO" id="GO:0005829">
    <property type="term" value="C:cytosol"/>
    <property type="evidence" value="ECO:0007669"/>
    <property type="project" value="TreeGrafter"/>
</dbReference>
<keyword evidence="4 12" id="KW-0436">Ligase</keyword>
<feature type="binding site" evidence="12">
    <location>
        <position position="673"/>
    </location>
    <ligand>
        <name>Zn(2+)</name>
        <dbReference type="ChEBI" id="CHEBI:29105"/>
    </ligand>
</feature>
<dbReference type="InterPro" id="IPR018164">
    <property type="entry name" value="Ala-tRNA-synth_IIc_N"/>
</dbReference>
<protein>
    <recommendedName>
        <fullName evidence="12">Alanine--tRNA ligase</fullName>
        <ecNumber evidence="12">6.1.1.7</ecNumber>
    </recommendedName>
    <alternativeName>
        <fullName evidence="12">Alanyl-tRNA synthetase</fullName>
        <shortName evidence="12">AlaRS</shortName>
    </alternativeName>
</protein>
<dbReference type="InterPro" id="IPR050058">
    <property type="entry name" value="Ala-tRNA_ligase"/>
</dbReference>
<dbReference type="AlphaFoldDB" id="A0AAJ1EJ22"/>
<comment type="cofactor">
    <cofactor evidence="12">
        <name>Zn(2+)</name>
        <dbReference type="ChEBI" id="CHEBI:29105"/>
    </cofactor>
    <text evidence="12">Binds 1 zinc ion per subunit.</text>
</comment>
<dbReference type="SUPFAM" id="SSF55681">
    <property type="entry name" value="Class II aaRS and biotin synthetases"/>
    <property type="match status" value="1"/>
</dbReference>
<dbReference type="PROSITE" id="PS50860">
    <property type="entry name" value="AA_TRNA_LIGASE_II_ALA"/>
    <property type="match status" value="1"/>
</dbReference>
<evidence type="ECO:0000256" key="8">
    <source>
        <dbReference type="ARBA" id="ARBA00022840"/>
    </source>
</evidence>
<evidence type="ECO:0000256" key="7">
    <source>
        <dbReference type="ARBA" id="ARBA00022833"/>
    </source>
</evidence>
<dbReference type="Gene3D" id="3.30.930.10">
    <property type="entry name" value="Bira Bifunctional Protein, Domain 2"/>
    <property type="match status" value="1"/>
</dbReference>
<dbReference type="GO" id="GO:0008270">
    <property type="term" value="F:zinc ion binding"/>
    <property type="evidence" value="ECO:0007669"/>
    <property type="project" value="UniProtKB-UniRule"/>
</dbReference>
<dbReference type="SUPFAM" id="SSF50447">
    <property type="entry name" value="Translation proteins"/>
    <property type="match status" value="1"/>
</dbReference>
<dbReference type="Gene3D" id="2.40.30.130">
    <property type="match status" value="1"/>
</dbReference>
<organism evidence="15 16">
    <name type="scientific">Candidatus Methylomirabilis tolerans</name>
    <dbReference type="NCBI Taxonomy" id="3123416"/>
    <lineage>
        <taxon>Bacteria</taxon>
        <taxon>Candidatus Methylomirabilota</taxon>
        <taxon>Candidatus Methylomirabilia</taxon>
        <taxon>Candidatus Methylomirabilales</taxon>
        <taxon>Candidatus Methylomirabilaceae</taxon>
        <taxon>Candidatus Methylomirabilis</taxon>
    </lineage>
</organism>
<evidence type="ECO:0000256" key="4">
    <source>
        <dbReference type="ARBA" id="ARBA00022598"/>
    </source>
</evidence>
<name>A0AAJ1EJ22_9BACT</name>
<feature type="coiled-coil region" evidence="13">
    <location>
        <begin position="739"/>
        <end position="766"/>
    </location>
</feature>
<evidence type="ECO:0000313" key="16">
    <source>
        <dbReference type="Proteomes" id="UP001197609"/>
    </source>
</evidence>
<feature type="domain" description="Alanyl-transfer RNA synthetases family profile" evidence="14">
    <location>
        <begin position="1"/>
        <end position="716"/>
    </location>
</feature>
<dbReference type="Pfam" id="PF02272">
    <property type="entry name" value="DHHA1"/>
    <property type="match status" value="1"/>
</dbReference>
<dbReference type="GO" id="GO:0000049">
    <property type="term" value="F:tRNA binding"/>
    <property type="evidence" value="ECO:0007669"/>
    <property type="project" value="UniProtKB-KW"/>
</dbReference>
<comment type="domain">
    <text evidence="12">Consists of three domains; the N-terminal catalytic domain, the editing domain and the C-terminal C-Ala domain. The editing domain removes incorrectly charged amino acids, while the C-Ala domain, along with tRNA(Ala), serves as a bridge to cooperatively bring together the editing and aminoacylation centers thus stimulating deacylation of misacylated tRNAs.</text>
</comment>
<dbReference type="FunFam" id="3.30.980.10:FF:000004">
    <property type="entry name" value="Alanine--tRNA ligase, cytoplasmic"/>
    <property type="match status" value="1"/>
</dbReference>
<evidence type="ECO:0000259" key="14">
    <source>
        <dbReference type="PROSITE" id="PS50860"/>
    </source>
</evidence>
<dbReference type="EMBL" id="JAIOIU010000046">
    <property type="protein sequence ID" value="MBZ0159390.1"/>
    <property type="molecule type" value="Genomic_DNA"/>
</dbReference>
<dbReference type="SMART" id="SM00863">
    <property type="entry name" value="tRNA_SAD"/>
    <property type="match status" value="1"/>
</dbReference>
<dbReference type="GO" id="GO:0004813">
    <property type="term" value="F:alanine-tRNA ligase activity"/>
    <property type="evidence" value="ECO:0007669"/>
    <property type="project" value="UniProtKB-UniRule"/>
</dbReference>
<keyword evidence="6 12" id="KW-0547">Nucleotide-binding</keyword>
<dbReference type="PANTHER" id="PTHR11777:SF9">
    <property type="entry name" value="ALANINE--TRNA LIGASE, CYTOPLASMIC"/>
    <property type="match status" value="1"/>
</dbReference>
<keyword evidence="10 12" id="KW-0648">Protein biosynthesis</keyword>
<keyword evidence="9 12" id="KW-0694">RNA-binding</keyword>
<evidence type="ECO:0000256" key="2">
    <source>
        <dbReference type="ARBA" id="ARBA00008226"/>
    </source>
</evidence>
<evidence type="ECO:0000256" key="10">
    <source>
        <dbReference type="ARBA" id="ARBA00022917"/>
    </source>
</evidence>
<dbReference type="FunFam" id="3.10.310.40:FF:000001">
    <property type="entry name" value="Alanine--tRNA ligase"/>
    <property type="match status" value="1"/>
</dbReference>
<keyword evidence="13" id="KW-0175">Coiled coil</keyword>
<comment type="caution">
    <text evidence="15">The sequence shown here is derived from an EMBL/GenBank/DDBJ whole genome shotgun (WGS) entry which is preliminary data.</text>
</comment>
<feature type="binding site" evidence="12">
    <location>
        <position position="677"/>
    </location>
    <ligand>
        <name>Zn(2+)</name>
        <dbReference type="ChEBI" id="CHEBI:29105"/>
    </ligand>
</feature>
<proteinExistence type="inferred from homology"/>
<gene>
    <name evidence="12 15" type="primary">alaS</name>
    <name evidence="15" type="ORF">K8G79_04515</name>
</gene>
<comment type="subcellular location">
    <subcellularLocation>
        <location evidence="1 12">Cytoplasm</location>
    </subcellularLocation>
</comment>
<evidence type="ECO:0000256" key="3">
    <source>
        <dbReference type="ARBA" id="ARBA00022555"/>
    </source>
</evidence>
<evidence type="ECO:0000256" key="6">
    <source>
        <dbReference type="ARBA" id="ARBA00022741"/>
    </source>
</evidence>
<keyword evidence="7 12" id="KW-0862">Zinc</keyword>
<feature type="binding site" evidence="12">
    <location>
        <position position="575"/>
    </location>
    <ligand>
        <name>Zn(2+)</name>
        <dbReference type="ChEBI" id="CHEBI:29105"/>
    </ligand>
</feature>
<dbReference type="InterPro" id="IPR003156">
    <property type="entry name" value="DHHA1_dom"/>
</dbReference>
<dbReference type="InterPro" id="IPR018163">
    <property type="entry name" value="Thr/Ala-tRNA-synth_IIc_edit"/>
</dbReference>
<dbReference type="Gene3D" id="3.30.54.20">
    <property type="match status" value="1"/>
</dbReference>
<dbReference type="GO" id="GO:0005524">
    <property type="term" value="F:ATP binding"/>
    <property type="evidence" value="ECO:0007669"/>
    <property type="project" value="UniProtKB-UniRule"/>
</dbReference>
<dbReference type="FunFam" id="3.30.930.10:FF:000004">
    <property type="entry name" value="Alanine--tRNA ligase"/>
    <property type="match status" value="1"/>
</dbReference>
<evidence type="ECO:0000256" key="5">
    <source>
        <dbReference type="ARBA" id="ARBA00022723"/>
    </source>
</evidence>
<dbReference type="InterPro" id="IPR018162">
    <property type="entry name" value="Ala-tRNA-ligase_IIc_anticod-bd"/>
</dbReference>
<evidence type="ECO:0000256" key="9">
    <source>
        <dbReference type="ARBA" id="ARBA00022884"/>
    </source>
</evidence>
<evidence type="ECO:0000256" key="1">
    <source>
        <dbReference type="ARBA" id="ARBA00004496"/>
    </source>
</evidence>